<gene>
    <name evidence="2" type="ORF">HMPREF9473_03210</name>
</gene>
<name>G5II82_9FIRM</name>
<keyword evidence="1" id="KW-0812">Transmembrane</keyword>
<dbReference type="PATRIC" id="fig|742737.3.peg.3187"/>
<comment type="caution">
    <text evidence="2">The sequence shown here is derived from an EMBL/GenBank/DDBJ whole genome shotgun (WGS) entry which is preliminary data.</text>
</comment>
<keyword evidence="1" id="KW-0472">Membrane</keyword>
<feature type="transmembrane region" description="Helical" evidence="1">
    <location>
        <begin position="33"/>
        <end position="57"/>
    </location>
</feature>
<keyword evidence="3" id="KW-1185">Reference proteome</keyword>
<sequence length="292" mass="31909">MDKWIRQGKTLIRLYKLYAKMDLMWFLRDTKYCLLYMSTDLICLFASMAGIFLLSARFGGFGGMTEAEVLFMLGYSTLADGIYMMFFMGNNTSMVSRIIGRGQLDHVVIQPVPIWMHLLCQGFSPVSANSTLLCGIFITGFALRRLPVAVTPLFLLAAALNALASCLILMAVIYLISCLAFYAPAAAEEIAQSGLDLFTVKTYPLGGLGGRVKLLFCTAVPVGMGAWFPSRALLQLGYGYGRGANAAATILSLIAAPALAMLLVTLTFMIFKKGMNHYETNGSPRYSGFGHR</sequence>
<evidence type="ECO:0000313" key="3">
    <source>
        <dbReference type="Proteomes" id="UP000005384"/>
    </source>
</evidence>
<evidence type="ECO:0000256" key="1">
    <source>
        <dbReference type="SAM" id="Phobius"/>
    </source>
</evidence>
<reference evidence="2 3" key="1">
    <citation type="submission" date="2011-08" db="EMBL/GenBank/DDBJ databases">
        <title>The Genome Sequence of Clostridium hathewayi WAL-18680.</title>
        <authorList>
            <consortium name="The Broad Institute Genome Sequencing Platform"/>
            <person name="Earl A."/>
            <person name="Ward D."/>
            <person name="Feldgarden M."/>
            <person name="Gevers D."/>
            <person name="Finegold S.M."/>
            <person name="Summanen P.H."/>
            <person name="Molitoris D.R."/>
            <person name="Song M."/>
            <person name="Daigneault M."/>
            <person name="Allen-Vercoe E."/>
            <person name="Young S.K."/>
            <person name="Zeng Q."/>
            <person name="Gargeya S."/>
            <person name="Fitzgerald M."/>
            <person name="Haas B."/>
            <person name="Abouelleil A."/>
            <person name="Alvarado L."/>
            <person name="Arachchi H.M."/>
            <person name="Berlin A."/>
            <person name="Brown A."/>
            <person name="Chapman S.B."/>
            <person name="Chen Z."/>
            <person name="Dunbar C."/>
            <person name="Freedman E."/>
            <person name="Gearin G."/>
            <person name="Gellesch M."/>
            <person name="Goldberg J."/>
            <person name="Griggs A."/>
            <person name="Gujja S."/>
            <person name="Heiman D."/>
            <person name="Howarth C."/>
            <person name="Larson L."/>
            <person name="Lui A."/>
            <person name="MacDonald P.J.P."/>
            <person name="Montmayeur A."/>
            <person name="Murphy C."/>
            <person name="Neiman D."/>
            <person name="Pearson M."/>
            <person name="Priest M."/>
            <person name="Roberts A."/>
            <person name="Saif S."/>
            <person name="Shea T."/>
            <person name="Shenoy N."/>
            <person name="Sisk P."/>
            <person name="Stolte C."/>
            <person name="Sykes S."/>
            <person name="Wortman J."/>
            <person name="Nusbaum C."/>
            <person name="Birren B."/>
        </authorList>
    </citation>
    <scope>NUCLEOTIDE SEQUENCE [LARGE SCALE GENOMIC DNA]</scope>
    <source>
        <strain evidence="2 3">WAL-18680</strain>
    </source>
</reference>
<organism evidence="2 3">
    <name type="scientific">Hungatella hathewayi WAL-18680</name>
    <dbReference type="NCBI Taxonomy" id="742737"/>
    <lineage>
        <taxon>Bacteria</taxon>
        <taxon>Bacillati</taxon>
        <taxon>Bacillota</taxon>
        <taxon>Clostridia</taxon>
        <taxon>Lachnospirales</taxon>
        <taxon>Lachnospiraceae</taxon>
        <taxon>Hungatella</taxon>
    </lineage>
</organism>
<feature type="transmembrane region" description="Helical" evidence="1">
    <location>
        <begin position="246"/>
        <end position="271"/>
    </location>
</feature>
<feature type="transmembrane region" description="Helical" evidence="1">
    <location>
        <begin position="155"/>
        <end position="183"/>
    </location>
</feature>
<dbReference type="Pfam" id="PF06182">
    <property type="entry name" value="ABC2_membrane_6"/>
    <property type="match status" value="1"/>
</dbReference>
<keyword evidence="1" id="KW-1133">Transmembrane helix</keyword>
<dbReference type="HOGENOM" id="CLU_087559_0_0_9"/>
<accession>G5II82</accession>
<dbReference type="RefSeq" id="WP_006781189.1">
    <property type="nucleotide sequence ID" value="NZ_CP040506.1"/>
</dbReference>
<dbReference type="EMBL" id="ADLN01000084">
    <property type="protein sequence ID" value="EHI58818.1"/>
    <property type="molecule type" value="Genomic_DNA"/>
</dbReference>
<dbReference type="PANTHER" id="PTHR36833:SF1">
    <property type="entry name" value="INTEGRAL MEMBRANE TRANSPORT PROTEIN"/>
    <property type="match status" value="1"/>
</dbReference>
<feature type="transmembrane region" description="Helical" evidence="1">
    <location>
        <begin position="214"/>
        <end position="234"/>
    </location>
</feature>
<feature type="transmembrane region" description="Helical" evidence="1">
    <location>
        <begin position="69"/>
        <end position="88"/>
    </location>
</feature>
<proteinExistence type="predicted"/>
<feature type="transmembrane region" description="Helical" evidence="1">
    <location>
        <begin position="126"/>
        <end position="143"/>
    </location>
</feature>
<protein>
    <recommendedName>
        <fullName evidence="4">ABC-2 type transporter domain-containing protein</fullName>
    </recommendedName>
</protein>
<dbReference type="PANTHER" id="PTHR36833">
    <property type="entry name" value="SLR0610 PROTEIN-RELATED"/>
    <property type="match status" value="1"/>
</dbReference>
<dbReference type="InterPro" id="IPR010390">
    <property type="entry name" value="ABC-2_transporter-like"/>
</dbReference>
<evidence type="ECO:0000313" key="2">
    <source>
        <dbReference type="EMBL" id="EHI58818.1"/>
    </source>
</evidence>
<evidence type="ECO:0008006" key="4">
    <source>
        <dbReference type="Google" id="ProtNLM"/>
    </source>
</evidence>
<dbReference type="Proteomes" id="UP000005384">
    <property type="component" value="Unassembled WGS sequence"/>
</dbReference>
<dbReference type="AlphaFoldDB" id="G5II82"/>